<evidence type="ECO:0000256" key="1">
    <source>
        <dbReference type="SAM" id="MobiDB-lite"/>
    </source>
</evidence>
<evidence type="ECO:0000313" key="3">
    <source>
        <dbReference type="Proteomes" id="UP000308365"/>
    </source>
</evidence>
<feature type="compositionally biased region" description="Gly residues" evidence="1">
    <location>
        <begin position="46"/>
        <end position="55"/>
    </location>
</feature>
<evidence type="ECO:0000313" key="2">
    <source>
        <dbReference type="EMBL" id="TKC49938.1"/>
    </source>
</evidence>
<dbReference type="EMBL" id="RWIC01000100">
    <property type="protein sequence ID" value="TKC49938.1"/>
    <property type="molecule type" value="Genomic_DNA"/>
</dbReference>
<name>A0A4U1FJ81_MONMO</name>
<dbReference type="AlphaFoldDB" id="A0A4U1FJ81"/>
<accession>A0A4U1FJ81</accession>
<feature type="compositionally biased region" description="Low complexity" evidence="1">
    <location>
        <begin position="106"/>
        <end position="120"/>
    </location>
</feature>
<dbReference type="Proteomes" id="UP000308365">
    <property type="component" value="Unassembled WGS sequence"/>
</dbReference>
<proteinExistence type="predicted"/>
<gene>
    <name evidence="2" type="ORF">EI555_013790</name>
</gene>
<sequence length="196" mass="20134">PRQVPPARARIRPVSWAGSPILFPPRGWGNGAVALTWLVRGGLDGHGSGARGGTGSPEKDRLFGRGAGESGRQAALSPVSEAAPWTPTRSFSAAARPPSHYPPPSSAAAAAAASSTSSSAETPRPLHTLSHHAAGEPLPPTRHFRAQVARSGPGADRQAAKILLSSGMMSPGVLSCNPEPYRVLILLTFAKPAPAI</sequence>
<comment type="caution">
    <text evidence="2">The sequence shown here is derived from an EMBL/GenBank/DDBJ whole genome shotgun (WGS) entry which is preliminary data.</text>
</comment>
<protein>
    <submittedName>
        <fullName evidence="2">Uncharacterized protein</fullName>
    </submittedName>
</protein>
<feature type="region of interest" description="Disordered" evidence="1">
    <location>
        <begin position="46"/>
        <end position="139"/>
    </location>
</feature>
<organism evidence="2 3">
    <name type="scientific">Monodon monoceros</name>
    <name type="common">Narwhal</name>
    <name type="synonym">Ceratodon monodon</name>
    <dbReference type="NCBI Taxonomy" id="40151"/>
    <lineage>
        <taxon>Eukaryota</taxon>
        <taxon>Metazoa</taxon>
        <taxon>Chordata</taxon>
        <taxon>Craniata</taxon>
        <taxon>Vertebrata</taxon>
        <taxon>Euteleostomi</taxon>
        <taxon>Mammalia</taxon>
        <taxon>Eutheria</taxon>
        <taxon>Laurasiatheria</taxon>
        <taxon>Artiodactyla</taxon>
        <taxon>Whippomorpha</taxon>
        <taxon>Cetacea</taxon>
        <taxon>Odontoceti</taxon>
        <taxon>Monodontidae</taxon>
        <taxon>Monodon</taxon>
    </lineage>
</organism>
<feature type="non-terminal residue" evidence="2">
    <location>
        <position position="1"/>
    </location>
</feature>
<reference evidence="3" key="1">
    <citation type="journal article" date="2019" name="IScience">
        <title>Narwhal Genome Reveals Long-Term Low Genetic Diversity despite Current Large Abundance Size.</title>
        <authorList>
            <person name="Westbury M.V."/>
            <person name="Petersen B."/>
            <person name="Garde E."/>
            <person name="Heide-Jorgensen M.P."/>
            <person name="Lorenzen E.D."/>
        </authorList>
    </citation>
    <scope>NUCLEOTIDE SEQUENCE [LARGE SCALE GENOMIC DNA]</scope>
</reference>